<dbReference type="RefSeq" id="WP_203365024.1">
    <property type="nucleotide sequence ID" value="NZ_WSFT01000012.1"/>
</dbReference>
<feature type="transmembrane region" description="Helical" evidence="1">
    <location>
        <begin position="995"/>
        <end position="1021"/>
    </location>
</feature>
<dbReference type="Gene3D" id="3.30.70.1320">
    <property type="entry name" value="Multidrug efflux transporter AcrB pore domain like"/>
    <property type="match status" value="1"/>
</dbReference>
<feature type="transmembrane region" description="Helical" evidence="1">
    <location>
        <begin position="964"/>
        <end position="983"/>
    </location>
</feature>
<dbReference type="GO" id="GO:0042910">
    <property type="term" value="F:xenobiotic transmembrane transporter activity"/>
    <property type="evidence" value="ECO:0007669"/>
    <property type="project" value="TreeGrafter"/>
</dbReference>
<keyword evidence="1" id="KW-0472">Membrane</keyword>
<gene>
    <name evidence="2" type="ORF">GOQ27_01385</name>
</gene>
<dbReference type="SUPFAM" id="SSF82714">
    <property type="entry name" value="Multidrug efflux transporter AcrB TolC docking domain, DN and DC subdomains"/>
    <property type="match status" value="2"/>
</dbReference>
<comment type="caution">
    <text evidence="2">The sequence shown here is derived from an EMBL/GenBank/DDBJ whole genome shotgun (WGS) entry which is preliminary data.</text>
</comment>
<dbReference type="Gene3D" id="3.30.70.1440">
    <property type="entry name" value="Multidrug efflux transporter AcrB pore domain"/>
    <property type="match status" value="1"/>
</dbReference>
<feature type="transmembrane region" description="Helical" evidence="1">
    <location>
        <begin position="428"/>
        <end position="448"/>
    </location>
</feature>
<accession>A0A942UQ16</accession>
<keyword evidence="3" id="KW-1185">Reference proteome</keyword>
<dbReference type="Gene3D" id="1.20.1640.10">
    <property type="entry name" value="Multidrug efflux transporter AcrB transmembrane domain"/>
    <property type="match status" value="2"/>
</dbReference>
<dbReference type="Pfam" id="PF00873">
    <property type="entry name" value="ACR_tran"/>
    <property type="match status" value="1"/>
</dbReference>
<dbReference type="Gene3D" id="3.30.2090.10">
    <property type="entry name" value="Multidrug efflux transporter AcrB TolC docking domain, DN and DC subdomains"/>
    <property type="match status" value="2"/>
</dbReference>
<sequence length="1034" mass="111514">MNLTDISVKRPITILMVTLIVILLGFVSLTRLPIDLLPEFNVPVAIVQTTYSGVGPQEIENLITRPIEESVSTVSNIKNVSSVSSEGSSVVIAEFNFGTDMDFASLEMREKVDMVKGFLPEGANSPMVLKIDPNAMPIIEASLSGSKDLSKLQSFSEDIIKPRLERIEGVASVDISGGYEREVRVKVDQQKLQNYGISMDSLAQRLGAENLNLPGGSVEKGIQDLTIRTTGEFKEIDEISNLPITLPTGGVILLSDIAEVNIANKDVSSISKTNGENSISISIQKQSGTNTVNVSNKVNEEIEKIKDEYPTRDFRVVIDQADFIKFSINTVVQSAALGAILAVIILFLFLRNIRTTLIVGAAIPVSVIATFSLIYFNDITLNLMTLGGLALGIGMLVDNSIVVLENIYRYRQDGFSKVESAIKGTKEVAMAVTASTLTTVAVFLPIVFVQGITSTIFKELALTVTFSLIASLGVSLTLVPMLSSKILKVDDSQGKKHNQKFRLLSFIFDGFDKGFGKLEKWYKRALGWSLRHRKSTVFIAILVFVLSIVSLTQVGAEFIPATDEGQFTVSIELPTGSELDRTNDVVLEVEERLGEMDIIDTLFTKVGSGGQFSVGGNTENSASITGLLKQDRKESTFVIAEDIRKELDNIPGADITVEVTSNSLGGMSGGMAGAPVSIAIKGDSLDTLKEISEDFTQIVESVDGTREVSHNIGEGIPEVQINVDRTTATQYGLSAAQIANTVKTVVSGNTATRYKMEGDEIDVVIKGDDIYSKSISDLKNLPINTPTGSVVPLNQVANVEIARGPVAINRDAQSRVVTVNSQIAGRDLGSIVSDIEEKLDDYNLPSGYSYDIGGENEQLQESFSDLGLALILAIVLVYMILASQFESLLHPFTIMFTVPLSIAGGALGLFITGRTINVTSLIGTIMLAGIVVNNAIVLIDYINTRRSNGEDRNEAITNAGPIRLRPILMTTLTTVLGLLPIAIGLGEGSEIQSPMATVVIGGLLLSTLLTLIFIPVMYTIFDDIAVKVKRKIFG</sequence>
<organism evidence="2 3">
    <name type="scientific">Anaeromonas frigoriresistens</name>
    <dbReference type="NCBI Taxonomy" id="2683708"/>
    <lineage>
        <taxon>Bacteria</taxon>
        <taxon>Bacillati</taxon>
        <taxon>Bacillota</taxon>
        <taxon>Tissierellia</taxon>
        <taxon>Tissierellales</taxon>
        <taxon>Thermohalobacteraceae</taxon>
        <taxon>Anaeromonas</taxon>
    </lineage>
</organism>
<feature type="transmembrane region" description="Helical" evidence="1">
    <location>
        <begin position="892"/>
        <end position="912"/>
    </location>
</feature>
<feature type="transmembrane region" description="Helical" evidence="1">
    <location>
        <begin position="357"/>
        <end position="376"/>
    </location>
</feature>
<evidence type="ECO:0000313" key="3">
    <source>
        <dbReference type="Proteomes" id="UP000724672"/>
    </source>
</evidence>
<dbReference type="PANTHER" id="PTHR32063:SF0">
    <property type="entry name" value="SWARMING MOTILITY PROTEIN SWRC"/>
    <property type="match status" value="1"/>
</dbReference>
<feature type="transmembrane region" description="Helical" evidence="1">
    <location>
        <begin position="12"/>
        <end position="34"/>
    </location>
</feature>
<feature type="transmembrane region" description="Helical" evidence="1">
    <location>
        <begin position="331"/>
        <end position="350"/>
    </location>
</feature>
<dbReference type="Proteomes" id="UP000724672">
    <property type="component" value="Unassembled WGS sequence"/>
</dbReference>
<dbReference type="PANTHER" id="PTHR32063">
    <property type="match status" value="1"/>
</dbReference>
<reference evidence="2" key="1">
    <citation type="submission" date="2019-12" db="EMBL/GenBank/DDBJ databases">
        <title>Clostridiaceae gen. nov. sp. nov., isolated from sediment in Xinjiang, China.</title>
        <authorList>
            <person name="Zhang R."/>
        </authorList>
    </citation>
    <scope>NUCLEOTIDE SEQUENCE</scope>
    <source>
        <strain evidence="2">D2Q-11</strain>
    </source>
</reference>
<proteinExistence type="predicted"/>
<dbReference type="AlphaFoldDB" id="A0A942UQ16"/>
<feature type="transmembrane region" description="Helical" evidence="1">
    <location>
        <begin position="918"/>
        <end position="943"/>
    </location>
</feature>
<dbReference type="EMBL" id="WSFT01000012">
    <property type="protein sequence ID" value="MBS4537093.1"/>
    <property type="molecule type" value="Genomic_DNA"/>
</dbReference>
<dbReference type="GO" id="GO:0005886">
    <property type="term" value="C:plasma membrane"/>
    <property type="evidence" value="ECO:0007669"/>
    <property type="project" value="TreeGrafter"/>
</dbReference>
<dbReference type="InterPro" id="IPR001036">
    <property type="entry name" value="Acrflvin-R"/>
</dbReference>
<keyword evidence="1" id="KW-0812">Transmembrane</keyword>
<feature type="transmembrane region" description="Helical" evidence="1">
    <location>
        <begin position="537"/>
        <end position="556"/>
    </location>
</feature>
<dbReference type="Gene3D" id="3.30.70.1430">
    <property type="entry name" value="Multidrug efflux transporter AcrB pore domain"/>
    <property type="match status" value="2"/>
</dbReference>
<dbReference type="InterPro" id="IPR027463">
    <property type="entry name" value="AcrB_DN_DC_subdom"/>
</dbReference>
<evidence type="ECO:0000313" key="2">
    <source>
        <dbReference type="EMBL" id="MBS4537093.1"/>
    </source>
</evidence>
<feature type="transmembrane region" description="Helical" evidence="1">
    <location>
        <begin position="388"/>
        <end position="408"/>
    </location>
</feature>
<evidence type="ECO:0000256" key="1">
    <source>
        <dbReference type="SAM" id="Phobius"/>
    </source>
</evidence>
<keyword evidence="1" id="KW-1133">Transmembrane helix</keyword>
<dbReference type="SUPFAM" id="SSF82866">
    <property type="entry name" value="Multidrug efflux transporter AcrB transmembrane domain"/>
    <property type="match status" value="2"/>
</dbReference>
<feature type="transmembrane region" description="Helical" evidence="1">
    <location>
        <begin position="460"/>
        <end position="479"/>
    </location>
</feature>
<dbReference type="PRINTS" id="PR00702">
    <property type="entry name" value="ACRIFLAVINRP"/>
</dbReference>
<name>A0A942UQ16_9FIRM</name>
<protein>
    <submittedName>
        <fullName evidence="2">Efflux RND transporter permease subunit</fullName>
    </submittedName>
</protein>
<feature type="transmembrane region" description="Helical" evidence="1">
    <location>
        <begin position="866"/>
        <end position="885"/>
    </location>
</feature>
<dbReference type="SUPFAM" id="SSF82693">
    <property type="entry name" value="Multidrug efflux transporter AcrB pore domain, PN1, PN2, PC1 and PC2 subdomains"/>
    <property type="match status" value="3"/>
</dbReference>